<reference evidence="2" key="1">
    <citation type="journal article" date="2019" name="Int. J. Syst. Evol. Microbiol.">
        <title>The Global Catalogue of Microorganisms (GCM) 10K type strain sequencing project: providing services to taxonomists for standard genome sequencing and annotation.</title>
        <authorList>
            <consortium name="The Broad Institute Genomics Platform"/>
            <consortium name="The Broad Institute Genome Sequencing Center for Infectious Disease"/>
            <person name="Wu L."/>
            <person name="Ma J."/>
        </authorList>
    </citation>
    <scope>NUCLEOTIDE SEQUENCE [LARGE SCALE GENOMIC DNA]</scope>
    <source>
        <strain evidence="2">CGMCC 1.16026</strain>
    </source>
</reference>
<gene>
    <name evidence="1" type="ORF">ACFQBQ_07645</name>
</gene>
<dbReference type="RefSeq" id="WP_263371829.1">
    <property type="nucleotide sequence ID" value="NZ_JAGSYD010000003.1"/>
</dbReference>
<evidence type="ECO:0000313" key="1">
    <source>
        <dbReference type="EMBL" id="MFC6645460.1"/>
    </source>
</evidence>
<comment type="caution">
    <text evidence="1">The sequence shown here is derived from an EMBL/GenBank/DDBJ whole genome shotgun (WGS) entry which is preliminary data.</text>
</comment>
<evidence type="ECO:0000313" key="2">
    <source>
        <dbReference type="Proteomes" id="UP001596391"/>
    </source>
</evidence>
<organism evidence="1 2">
    <name type="scientific">Granulicella cerasi</name>
    <dbReference type="NCBI Taxonomy" id="741063"/>
    <lineage>
        <taxon>Bacteria</taxon>
        <taxon>Pseudomonadati</taxon>
        <taxon>Acidobacteriota</taxon>
        <taxon>Terriglobia</taxon>
        <taxon>Terriglobales</taxon>
        <taxon>Acidobacteriaceae</taxon>
        <taxon>Granulicella</taxon>
    </lineage>
</organism>
<proteinExistence type="predicted"/>
<dbReference type="Proteomes" id="UP001596391">
    <property type="component" value="Unassembled WGS sequence"/>
</dbReference>
<accession>A0ABW1Z799</accession>
<name>A0ABW1Z799_9BACT</name>
<dbReference type="EMBL" id="JBHSWI010000001">
    <property type="protein sequence ID" value="MFC6645460.1"/>
    <property type="molecule type" value="Genomic_DNA"/>
</dbReference>
<sequence>MSFDIAAKNKRLRRVVLMLLCTNHDQQKSRFDSIALWSALVRGLSFDCSQNELVTILQDLKGRAMLTFSSAKTHALAKSRSV</sequence>
<keyword evidence="2" id="KW-1185">Reference proteome</keyword>
<protein>
    <submittedName>
        <fullName evidence="1">Uncharacterized protein</fullName>
    </submittedName>
</protein>